<dbReference type="InterPro" id="IPR055235">
    <property type="entry name" value="ASD1_cat"/>
</dbReference>
<feature type="domain" description="Alpha-L-arabinofuranosidase C-terminal" evidence="7">
    <location>
        <begin position="284"/>
        <end position="472"/>
    </location>
</feature>
<keyword evidence="6" id="KW-0326">Glycosidase</keyword>
<dbReference type="Gene3D" id="2.60.40.1180">
    <property type="entry name" value="Golgi alpha-mannosidase II"/>
    <property type="match status" value="1"/>
</dbReference>
<dbReference type="PATRIC" id="fig|1698270.3.peg.338"/>
<keyword evidence="4" id="KW-0378">Hydrolase</keyword>
<evidence type="ECO:0000256" key="6">
    <source>
        <dbReference type="ARBA" id="ARBA00023295"/>
    </source>
</evidence>
<evidence type="ECO:0000313" key="9">
    <source>
        <dbReference type="Proteomes" id="UP000070341"/>
    </source>
</evidence>
<keyword evidence="5" id="KW-0119">Carbohydrate metabolism</keyword>
<reference evidence="8 9" key="1">
    <citation type="journal article" date="2016" name="Sci. Rep.">
        <title>Metabolic traits of an uncultured archaeal lineage -MSBL1- from brine pools of the Red Sea.</title>
        <authorList>
            <person name="Mwirichia R."/>
            <person name="Alam I."/>
            <person name="Rashid M."/>
            <person name="Vinu M."/>
            <person name="Ba-Alawi W."/>
            <person name="Anthony Kamau A."/>
            <person name="Kamanda Ngugi D."/>
            <person name="Goker M."/>
            <person name="Klenk H.P."/>
            <person name="Bajic V."/>
            <person name="Stingl U."/>
        </authorList>
    </citation>
    <scope>NUCLEOTIDE SEQUENCE [LARGE SCALE GENOMIC DNA]</scope>
    <source>
        <strain evidence="8">SCGC-AAA259M10</strain>
    </source>
</reference>
<dbReference type="Pfam" id="PF22848">
    <property type="entry name" value="ASD1_dom"/>
    <property type="match status" value="1"/>
</dbReference>
<evidence type="ECO:0000256" key="5">
    <source>
        <dbReference type="ARBA" id="ARBA00023277"/>
    </source>
</evidence>
<accession>A0A133V103</accession>
<dbReference type="InterPro" id="IPR013780">
    <property type="entry name" value="Glyco_hydro_b"/>
</dbReference>
<dbReference type="GO" id="GO:0000272">
    <property type="term" value="P:polysaccharide catabolic process"/>
    <property type="evidence" value="ECO:0007669"/>
    <property type="project" value="TreeGrafter"/>
</dbReference>
<dbReference type="GO" id="GO:0046556">
    <property type="term" value="F:alpha-L-arabinofuranosidase activity"/>
    <property type="evidence" value="ECO:0007669"/>
    <property type="project" value="UniProtKB-EC"/>
</dbReference>
<dbReference type="PANTHER" id="PTHR43576">
    <property type="entry name" value="ALPHA-L-ARABINOFURANOSIDASE C-RELATED"/>
    <property type="match status" value="1"/>
</dbReference>
<dbReference type="GO" id="GO:0046373">
    <property type="term" value="P:L-arabinose metabolic process"/>
    <property type="evidence" value="ECO:0007669"/>
    <property type="project" value="InterPro"/>
</dbReference>
<dbReference type="EMBL" id="LHXU01000019">
    <property type="protein sequence ID" value="KXB00127.1"/>
    <property type="molecule type" value="Genomic_DNA"/>
</dbReference>
<gene>
    <name evidence="8" type="ORF">AKJ40_01860</name>
</gene>
<dbReference type="Pfam" id="PF06964">
    <property type="entry name" value="Alpha-L-AF_C"/>
    <property type="match status" value="1"/>
</dbReference>
<comment type="caution">
    <text evidence="8">The sequence shown here is derived from an EMBL/GenBank/DDBJ whole genome shotgun (WGS) entry which is preliminary data.</text>
</comment>
<evidence type="ECO:0000256" key="4">
    <source>
        <dbReference type="ARBA" id="ARBA00022801"/>
    </source>
</evidence>
<evidence type="ECO:0000256" key="1">
    <source>
        <dbReference type="ARBA" id="ARBA00001462"/>
    </source>
</evidence>
<name>A0A133V103_9EURY</name>
<dbReference type="SUPFAM" id="SSF51011">
    <property type="entry name" value="Glycosyl hydrolase domain"/>
    <property type="match status" value="1"/>
</dbReference>
<evidence type="ECO:0000256" key="2">
    <source>
        <dbReference type="ARBA" id="ARBA00007186"/>
    </source>
</evidence>
<evidence type="ECO:0000256" key="3">
    <source>
        <dbReference type="ARBA" id="ARBA00012670"/>
    </source>
</evidence>
<dbReference type="SUPFAM" id="SSF51445">
    <property type="entry name" value="(Trans)glycosidases"/>
    <property type="match status" value="1"/>
</dbReference>
<keyword evidence="9" id="KW-1185">Reference proteome</keyword>
<sequence>MAKIKLDIDRKLGKIDRRIFGSFVEHLGRCIYGGICGEDGPKCDESNFRKDVIEAIQDLNVTQLRWPGGNFASGYHWIDGVGPVEDRPSKMELAWDSVETNRFGTDEFLDFCDKVGVEPHICTNMGTGTAEEAQNWVEYCNGSEETYYADLRRENGRDSPYKVKYWGLGNEMYGEWQIGQLDAEDYAKKARKYAKLMKRIDPSIELIAVGWDEDPEWNKKVLSELEDYIDYISIHMYVGNEEDDYYSYMGTSKKIESRLDMLEGVIDSVMSEVPKDERVKIAFDEWNVWYRAFKEDLLEERYNLEDALVVSMFLNSFLRHCDYVKIANQAQLVNVIAPIMTKKGDLFLQTIYYPFSILANYNKGVGLDVHVDCDSYKLEDEKEVPYLDVSASYDEEEGSLTLNVINRHREDSISTVIENQKGEVGNKVDIHELSAKDIKSQNNFEEKDNVGVIERTFDDASNRFSYEFPPHSLTTLELEVSE</sequence>
<comment type="similarity">
    <text evidence="2">Belongs to the glycosyl hydrolase 51 family.</text>
</comment>
<dbReference type="InterPro" id="IPR017853">
    <property type="entry name" value="GH"/>
</dbReference>
<dbReference type="Gene3D" id="3.20.20.80">
    <property type="entry name" value="Glycosidases"/>
    <property type="match status" value="1"/>
</dbReference>
<evidence type="ECO:0000313" key="8">
    <source>
        <dbReference type="EMBL" id="KXB00127.1"/>
    </source>
</evidence>
<dbReference type="PANTHER" id="PTHR43576:SF3">
    <property type="entry name" value="ALPHA-L-ARABINOFURANOSIDASE C"/>
    <property type="match status" value="1"/>
</dbReference>
<protein>
    <recommendedName>
        <fullName evidence="3">non-reducing end alpha-L-arabinofuranosidase</fullName>
        <ecNumber evidence="3">3.2.1.55</ecNumber>
    </recommendedName>
</protein>
<dbReference type="SMART" id="SM00813">
    <property type="entry name" value="Alpha-L-AF_C"/>
    <property type="match status" value="1"/>
</dbReference>
<dbReference type="Proteomes" id="UP000070341">
    <property type="component" value="Unassembled WGS sequence"/>
</dbReference>
<comment type="catalytic activity">
    <reaction evidence="1">
        <text>Hydrolysis of terminal non-reducing alpha-L-arabinofuranoside residues in alpha-L-arabinosides.</text>
        <dbReference type="EC" id="3.2.1.55"/>
    </reaction>
</comment>
<dbReference type="InterPro" id="IPR010720">
    <property type="entry name" value="Alpha-L-AF_C"/>
</dbReference>
<dbReference type="AlphaFoldDB" id="A0A133V103"/>
<evidence type="ECO:0000259" key="7">
    <source>
        <dbReference type="SMART" id="SM00813"/>
    </source>
</evidence>
<organism evidence="8 9">
    <name type="scientific">candidate division MSBL1 archaeon SCGC-AAA259M10</name>
    <dbReference type="NCBI Taxonomy" id="1698270"/>
    <lineage>
        <taxon>Archaea</taxon>
        <taxon>Methanobacteriati</taxon>
        <taxon>Methanobacteriota</taxon>
        <taxon>candidate division MSBL1</taxon>
    </lineage>
</organism>
<dbReference type="EC" id="3.2.1.55" evidence="3"/>
<proteinExistence type="inferred from homology"/>